<keyword evidence="4" id="KW-1185">Reference proteome</keyword>
<dbReference type="Proteomes" id="UP000811899">
    <property type="component" value="Unassembled WGS sequence"/>
</dbReference>
<feature type="transmembrane region" description="Helical" evidence="1">
    <location>
        <begin position="6"/>
        <end position="39"/>
    </location>
</feature>
<keyword evidence="1" id="KW-1133">Transmembrane helix</keyword>
<evidence type="ECO:0000259" key="2">
    <source>
        <dbReference type="Pfam" id="PF00884"/>
    </source>
</evidence>
<dbReference type="Pfam" id="PF00884">
    <property type="entry name" value="Sulfatase"/>
    <property type="match status" value="1"/>
</dbReference>
<keyword evidence="1" id="KW-0472">Membrane</keyword>
<feature type="transmembrane region" description="Helical" evidence="1">
    <location>
        <begin position="85"/>
        <end position="102"/>
    </location>
</feature>
<comment type="caution">
    <text evidence="3">The sequence shown here is derived from an EMBL/GenBank/DDBJ whole genome shotgun (WGS) entry which is preliminary data.</text>
</comment>
<dbReference type="PANTHER" id="PTHR43751">
    <property type="entry name" value="SULFATASE"/>
    <property type="match status" value="1"/>
</dbReference>
<dbReference type="Gene3D" id="3.40.720.10">
    <property type="entry name" value="Alkaline Phosphatase, subunit A"/>
    <property type="match status" value="1"/>
</dbReference>
<reference evidence="3 4" key="1">
    <citation type="submission" date="2021-05" db="EMBL/GenBank/DDBJ databases">
        <title>The draft genome of Geobacter pelophilus DSM 12255.</title>
        <authorList>
            <person name="Xu Z."/>
            <person name="Masuda Y."/>
            <person name="Itoh H."/>
            <person name="Senoo K."/>
        </authorList>
    </citation>
    <scope>NUCLEOTIDE SEQUENCE [LARGE SCALE GENOMIC DNA]</scope>
    <source>
        <strain evidence="3 4">DSM 12255</strain>
    </source>
</reference>
<sequence>MSWLDVMVSIAGMVLILLLIAVLIALVTVSCSLLLVFTARVFKASSNYSFCAQHSLLTPYLLLFLACYLFARLFKLWVIKFQYEITVKALFIALLLAIIVYWRNRRDFLHKIEVLVAKTWLPASVMVVCCIVLVGWRVTTNNHSQTHVIERAGKQYPGSVKQRPNVILITFDALSSEDMSLYGYYLKTTPNIDEFGKQCYVFNNAIAAANWTRPSVASLLTGKYPDTHRLINNGGLGNLYQKPQESLPALLKESGYKTIALVANWNYAHPYATGIADSFDIKPFRYIAWYNMPALLQPGIRFNHYSLLISSTYRINTIAWLLEIYNEWVQIGSFKFKSVMPFYPPELVFNDAEHLILELSDKEPATPIFMWLHVLIPHDPYLPPKPFKGSFLTGADFSTYDQMIRYVGNYEKADQSTIDRLRLRYDENILYADSVFGNFVANLHRSGKLDNSIVIVSADHGESFNHGYQGHGGNSLFQQSVNIPLLIRVPFNCKPKNREVNVSQTDIAPSIMNLLGLDVPIWMEGESLFNLTEKQLSVNRQIFSMNIDGNCLNGAITHGCIAVIANDYKYIYNIDSKSVKMYSLKADPKEINNIAHAKPLIAKKLHNMIKSRLKLTNVNK</sequence>
<organism evidence="3 4">
    <name type="scientific">Geoanaerobacter pelophilus</name>
    <dbReference type="NCBI Taxonomy" id="60036"/>
    <lineage>
        <taxon>Bacteria</taxon>
        <taxon>Pseudomonadati</taxon>
        <taxon>Thermodesulfobacteriota</taxon>
        <taxon>Desulfuromonadia</taxon>
        <taxon>Geobacterales</taxon>
        <taxon>Geobacteraceae</taxon>
        <taxon>Geoanaerobacter</taxon>
    </lineage>
</organism>
<dbReference type="InterPro" id="IPR017850">
    <property type="entry name" value="Alkaline_phosphatase_core_sf"/>
</dbReference>
<proteinExistence type="predicted"/>
<keyword evidence="1" id="KW-0812">Transmembrane</keyword>
<dbReference type="InterPro" id="IPR000917">
    <property type="entry name" value="Sulfatase_N"/>
</dbReference>
<dbReference type="EMBL" id="JAHCVJ010000001">
    <property type="protein sequence ID" value="MBT0663021.1"/>
    <property type="molecule type" value="Genomic_DNA"/>
</dbReference>
<accession>A0AAW4L461</accession>
<feature type="domain" description="Sulfatase N-terminal" evidence="2">
    <location>
        <begin position="164"/>
        <end position="516"/>
    </location>
</feature>
<protein>
    <submittedName>
        <fullName evidence="3">Sulfatase</fullName>
    </submittedName>
</protein>
<name>A0AAW4L461_9BACT</name>
<evidence type="ECO:0000313" key="4">
    <source>
        <dbReference type="Proteomes" id="UP000811899"/>
    </source>
</evidence>
<dbReference type="InterPro" id="IPR052701">
    <property type="entry name" value="GAG_Ulvan_Degrading_Sulfatases"/>
</dbReference>
<dbReference type="PANTHER" id="PTHR43751:SF3">
    <property type="entry name" value="SULFATASE N-TERMINAL DOMAIN-CONTAINING PROTEIN"/>
    <property type="match status" value="1"/>
</dbReference>
<dbReference type="SUPFAM" id="SSF53649">
    <property type="entry name" value="Alkaline phosphatase-like"/>
    <property type="match status" value="1"/>
</dbReference>
<evidence type="ECO:0000313" key="3">
    <source>
        <dbReference type="EMBL" id="MBT0663021.1"/>
    </source>
</evidence>
<gene>
    <name evidence="3" type="ORF">KI809_01805</name>
</gene>
<feature type="transmembrane region" description="Helical" evidence="1">
    <location>
        <begin position="60"/>
        <end position="79"/>
    </location>
</feature>
<dbReference type="AlphaFoldDB" id="A0AAW4L461"/>
<dbReference type="CDD" id="cd16148">
    <property type="entry name" value="sulfatase_like"/>
    <property type="match status" value="1"/>
</dbReference>
<feature type="transmembrane region" description="Helical" evidence="1">
    <location>
        <begin position="114"/>
        <end position="136"/>
    </location>
</feature>
<evidence type="ECO:0000256" key="1">
    <source>
        <dbReference type="SAM" id="Phobius"/>
    </source>
</evidence>
<dbReference type="Gene3D" id="3.30.1120.10">
    <property type="match status" value="1"/>
</dbReference>